<dbReference type="InParanoid" id="A0A0G4EU73"/>
<reference evidence="3 4" key="1">
    <citation type="submission" date="2014-11" db="EMBL/GenBank/DDBJ databases">
        <authorList>
            <person name="Zhu J."/>
            <person name="Qi W."/>
            <person name="Song R."/>
        </authorList>
    </citation>
    <scope>NUCLEOTIDE SEQUENCE [LARGE SCALE GENOMIC DNA]</scope>
</reference>
<accession>A0A0G4EU73</accession>
<dbReference type="VEuPathDB" id="CryptoDB:Vbra_13225"/>
<feature type="chain" id="PRO_5005187639" evidence="2">
    <location>
        <begin position="31"/>
        <end position="221"/>
    </location>
</feature>
<keyword evidence="4" id="KW-1185">Reference proteome</keyword>
<evidence type="ECO:0000313" key="3">
    <source>
        <dbReference type="EMBL" id="CEM01635.1"/>
    </source>
</evidence>
<feature type="compositionally biased region" description="Low complexity" evidence="1">
    <location>
        <begin position="204"/>
        <end position="221"/>
    </location>
</feature>
<dbReference type="AlphaFoldDB" id="A0A0G4EU73"/>
<gene>
    <name evidence="3" type="ORF">Vbra_13225</name>
</gene>
<evidence type="ECO:0000256" key="1">
    <source>
        <dbReference type="SAM" id="MobiDB-lite"/>
    </source>
</evidence>
<feature type="compositionally biased region" description="Basic and acidic residues" evidence="1">
    <location>
        <begin position="186"/>
        <end position="200"/>
    </location>
</feature>
<evidence type="ECO:0000256" key="2">
    <source>
        <dbReference type="SAM" id="SignalP"/>
    </source>
</evidence>
<feature type="region of interest" description="Disordered" evidence="1">
    <location>
        <begin position="160"/>
        <end position="221"/>
    </location>
</feature>
<proteinExistence type="predicted"/>
<dbReference type="EMBL" id="CDMY01000307">
    <property type="protein sequence ID" value="CEM01635.1"/>
    <property type="molecule type" value="Genomic_DNA"/>
</dbReference>
<dbReference type="Proteomes" id="UP000041254">
    <property type="component" value="Unassembled WGS sequence"/>
</dbReference>
<protein>
    <submittedName>
        <fullName evidence="3">Uncharacterized protein</fullName>
    </submittedName>
</protein>
<organism evidence="3 4">
    <name type="scientific">Vitrella brassicaformis (strain CCMP3155)</name>
    <dbReference type="NCBI Taxonomy" id="1169540"/>
    <lineage>
        <taxon>Eukaryota</taxon>
        <taxon>Sar</taxon>
        <taxon>Alveolata</taxon>
        <taxon>Colpodellida</taxon>
        <taxon>Vitrellaceae</taxon>
        <taxon>Vitrella</taxon>
    </lineage>
</organism>
<feature type="signal peptide" evidence="2">
    <location>
        <begin position="1"/>
        <end position="30"/>
    </location>
</feature>
<sequence>MTDMQRLSAAPMVSVVFLSVLASSAIVALAETVGKDAGQLEMAATCPVDVDLELCTDKKGKFMAGIVCSMVDPWERQIWKQEKAENLEKQGDKDAYFKWIERRAVMKDGKPVLLKDKYPKEEWQKIPGPFDFSAEGKPKKSCWCKEKKIGDKKETVCEPEGAVDQAGSFVQTEESEVEQSIVRQRLQAEEEANKPADTKHTGKPTKTTKTNKQSTTLEGEL</sequence>
<name>A0A0G4EU73_VITBC</name>
<evidence type="ECO:0000313" key="4">
    <source>
        <dbReference type="Proteomes" id="UP000041254"/>
    </source>
</evidence>
<keyword evidence="2" id="KW-0732">Signal</keyword>